<dbReference type="EMBL" id="BARS01000083">
    <property type="protein sequence ID" value="GAF71522.1"/>
    <property type="molecule type" value="Genomic_DNA"/>
</dbReference>
<feature type="transmembrane region" description="Helical" evidence="2">
    <location>
        <begin position="48"/>
        <end position="66"/>
    </location>
</feature>
<evidence type="ECO:0000313" key="3">
    <source>
        <dbReference type="EMBL" id="GAF71522.1"/>
    </source>
</evidence>
<reference evidence="3" key="1">
    <citation type="journal article" date="2014" name="Front. Microbiol.">
        <title>High frequency of phylogenetically diverse reductive dehalogenase-homologous genes in deep subseafloor sedimentary metagenomes.</title>
        <authorList>
            <person name="Kawai M."/>
            <person name="Futagami T."/>
            <person name="Toyoda A."/>
            <person name="Takaki Y."/>
            <person name="Nishi S."/>
            <person name="Hori S."/>
            <person name="Arai W."/>
            <person name="Tsubouchi T."/>
            <person name="Morono Y."/>
            <person name="Uchiyama I."/>
            <person name="Ito T."/>
            <person name="Fujiyama A."/>
            <person name="Inagaki F."/>
            <person name="Takami H."/>
        </authorList>
    </citation>
    <scope>NUCLEOTIDE SEQUENCE</scope>
    <source>
        <strain evidence="3">Expedition CK06-06</strain>
    </source>
</reference>
<dbReference type="AlphaFoldDB" id="X0S6I6"/>
<keyword evidence="2" id="KW-1133">Transmembrane helix</keyword>
<evidence type="ECO:0000256" key="2">
    <source>
        <dbReference type="SAM" id="Phobius"/>
    </source>
</evidence>
<organism evidence="3">
    <name type="scientific">marine sediment metagenome</name>
    <dbReference type="NCBI Taxonomy" id="412755"/>
    <lineage>
        <taxon>unclassified sequences</taxon>
        <taxon>metagenomes</taxon>
        <taxon>ecological metagenomes</taxon>
    </lineage>
</organism>
<comment type="caution">
    <text evidence="3">The sequence shown here is derived from an EMBL/GenBank/DDBJ whole genome shotgun (WGS) entry which is preliminary data.</text>
</comment>
<gene>
    <name evidence="3" type="ORF">S01H1_00254</name>
</gene>
<feature type="region of interest" description="Disordered" evidence="1">
    <location>
        <begin position="1"/>
        <end position="28"/>
    </location>
</feature>
<name>X0S6I6_9ZZZZ</name>
<evidence type="ECO:0000256" key="1">
    <source>
        <dbReference type="SAM" id="MobiDB-lite"/>
    </source>
</evidence>
<feature type="compositionally biased region" description="Low complexity" evidence="1">
    <location>
        <begin position="16"/>
        <end position="28"/>
    </location>
</feature>
<sequence length="67" mass="6886">MTPREAPEAPRRADVAAGGSPAATTSTKPAARHIAKDYSYVFGELRRIAIIVGVVVAGLVAAAVALR</sequence>
<protein>
    <submittedName>
        <fullName evidence="3">Uncharacterized protein</fullName>
    </submittedName>
</protein>
<feature type="compositionally biased region" description="Basic and acidic residues" evidence="1">
    <location>
        <begin position="1"/>
        <end position="14"/>
    </location>
</feature>
<accession>X0S6I6</accession>
<keyword evidence="2" id="KW-0472">Membrane</keyword>
<proteinExistence type="predicted"/>
<keyword evidence="2" id="KW-0812">Transmembrane</keyword>